<evidence type="ECO:0000313" key="1">
    <source>
        <dbReference type="EMBL" id="GGC05745.1"/>
    </source>
</evidence>
<dbReference type="AlphaFoldDB" id="A0A916X634"/>
<organism evidence="1 2">
    <name type="scientific">Novosphingobium endophyticum</name>
    <dbReference type="NCBI Taxonomy" id="1955250"/>
    <lineage>
        <taxon>Bacteria</taxon>
        <taxon>Pseudomonadati</taxon>
        <taxon>Pseudomonadota</taxon>
        <taxon>Alphaproteobacteria</taxon>
        <taxon>Sphingomonadales</taxon>
        <taxon>Sphingomonadaceae</taxon>
        <taxon>Novosphingobium</taxon>
    </lineage>
</organism>
<sequence length="119" mass="13283">MAHIFHIEREGHGGDPQPISLPEWTEVVARVEGVRMAHGDACAINPLTEDRIVIPNRGGDVELFRPDCQQWMRALWWTPEGTVRFAAPATDEDPVVQTAKVLAAQLEARVVDDDGRVYN</sequence>
<accession>A0A916X634</accession>
<reference evidence="1" key="1">
    <citation type="journal article" date="2014" name="Int. J. Syst. Evol. Microbiol.">
        <title>Complete genome sequence of Corynebacterium casei LMG S-19264T (=DSM 44701T), isolated from a smear-ripened cheese.</title>
        <authorList>
            <consortium name="US DOE Joint Genome Institute (JGI-PGF)"/>
            <person name="Walter F."/>
            <person name="Albersmeier A."/>
            <person name="Kalinowski J."/>
            <person name="Ruckert C."/>
        </authorList>
    </citation>
    <scope>NUCLEOTIDE SEQUENCE</scope>
    <source>
        <strain evidence="1">CGMCC 1.15095</strain>
    </source>
</reference>
<name>A0A916X634_9SPHN</name>
<dbReference type="Proteomes" id="UP000608154">
    <property type="component" value="Unassembled WGS sequence"/>
</dbReference>
<reference evidence="1" key="2">
    <citation type="submission" date="2020-09" db="EMBL/GenBank/DDBJ databases">
        <authorList>
            <person name="Sun Q."/>
            <person name="Zhou Y."/>
        </authorList>
    </citation>
    <scope>NUCLEOTIDE SEQUENCE</scope>
    <source>
        <strain evidence="1">CGMCC 1.15095</strain>
    </source>
</reference>
<gene>
    <name evidence="1" type="ORF">GCM10011494_25460</name>
</gene>
<proteinExistence type="predicted"/>
<evidence type="ECO:0000313" key="2">
    <source>
        <dbReference type="Proteomes" id="UP000608154"/>
    </source>
</evidence>
<dbReference type="EMBL" id="BMHK01000016">
    <property type="protein sequence ID" value="GGC05745.1"/>
    <property type="molecule type" value="Genomic_DNA"/>
</dbReference>
<protein>
    <submittedName>
        <fullName evidence="1">Uncharacterized protein</fullName>
    </submittedName>
</protein>
<keyword evidence="2" id="KW-1185">Reference proteome</keyword>
<dbReference type="RefSeq" id="WP_188771919.1">
    <property type="nucleotide sequence ID" value="NZ_BMHK01000016.1"/>
</dbReference>
<comment type="caution">
    <text evidence="1">The sequence shown here is derived from an EMBL/GenBank/DDBJ whole genome shotgun (WGS) entry which is preliminary data.</text>
</comment>